<dbReference type="Proteomes" id="UP000245207">
    <property type="component" value="Unassembled WGS sequence"/>
</dbReference>
<dbReference type="EC" id="2.8.2.-" evidence="3"/>
<protein>
    <recommendedName>
        <fullName evidence="3">Sulfotransferase</fullName>
        <ecNumber evidence="3">2.8.2.-</ecNumber>
    </recommendedName>
</protein>
<dbReference type="EMBL" id="PKPP01004110">
    <property type="protein sequence ID" value="PWA66034.1"/>
    <property type="molecule type" value="Genomic_DNA"/>
</dbReference>
<organism evidence="5 6">
    <name type="scientific">Artemisia annua</name>
    <name type="common">Sweet wormwood</name>
    <dbReference type="NCBI Taxonomy" id="35608"/>
    <lineage>
        <taxon>Eukaryota</taxon>
        <taxon>Viridiplantae</taxon>
        <taxon>Streptophyta</taxon>
        <taxon>Embryophyta</taxon>
        <taxon>Tracheophyta</taxon>
        <taxon>Spermatophyta</taxon>
        <taxon>Magnoliopsida</taxon>
        <taxon>eudicotyledons</taxon>
        <taxon>Gunneridae</taxon>
        <taxon>Pentapetalae</taxon>
        <taxon>asterids</taxon>
        <taxon>campanulids</taxon>
        <taxon>Asterales</taxon>
        <taxon>Asteraceae</taxon>
        <taxon>Asteroideae</taxon>
        <taxon>Anthemideae</taxon>
        <taxon>Artemisiinae</taxon>
        <taxon>Artemisia</taxon>
    </lineage>
</organism>
<dbReference type="InterPro" id="IPR027417">
    <property type="entry name" value="P-loop_NTPase"/>
</dbReference>
<dbReference type="SUPFAM" id="SSF52540">
    <property type="entry name" value="P-loop containing nucleoside triphosphate hydrolases"/>
    <property type="match status" value="1"/>
</dbReference>
<comment type="caution">
    <text evidence="5">The sequence shown here is derived from an EMBL/GenBank/DDBJ whole genome shotgun (WGS) entry which is preliminary data.</text>
</comment>
<dbReference type="GO" id="GO:0016787">
    <property type="term" value="F:hydrolase activity"/>
    <property type="evidence" value="ECO:0007669"/>
    <property type="project" value="UniProtKB-KW"/>
</dbReference>
<dbReference type="Pfam" id="PF00685">
    <property type="entry name" value="Sulfotransfer_1"/>
    <property type="match status" value="1"/>
</dbReference>
<evidence type="ECO:0000313" key="5">
    <source>
        <dbReference type="EMBL" id="PWA66034.1"/>
    </source>
</evidence>
<evidence type="ECO:0000259" key="4">
    <source>
        <dbReference type="Pfam" id="PF00685"/>
    </source>
</evidence>
<dbReference type="OrthoDB" id="205623at2759"/>
<dbReference type="AlphaFoldDB" id="A0A2U1MXW0"/>
<comment type="similarity">
    <text evidence="1 3">Belongs to the sulfotransferase 1 family.</text>
</comment>
<evidence type="ECO:0000256" key="1">
    <source>
        <dbReference type="ARBA" id="ARBA00005771"/>
    </source>
</evidence>
<name>A0A2U1MXW0_ARTAN</name>
<evidence type="ECO:0000256" key="3">
    <source>
        <dbReference type="RuleBase" id="RU361155"/>
    </source>
</evidence>
<keyword evidence="6" id="KW-1185">Reference proteome</keyword>
<dbReference type="PANTHER" id="PTHR11783">
    <property type="entry name" value="SULFOTRANSFERASE SULT"/>
    <property type="match status" value="1"/>
</dbReference>
<keyword evidence="2 3" id="KW-0808">Transferase</keyword>
<reference evidence="5 6" key="1">
    <citation type="journal article" date="2018" name="Mol. Plant">
        <title>The genome of Artemisia annua provides insight into the evolution of Asteraceae family and artemisinin biosynthesis.</title>
        <authorList>
            <person name="Shen Q."/>
            <person name="Zhang L."/>
            <person name="Liao Z."/>
            <person name="Wang S."/>
            <person name="Yan T."/>
            <person name="Shi P."/>
            <person name="Liu M."/>
            <person name="Fu X."/>
            <person name="Pan Q."/>
            <person name="Wang Y."/>
            <person name="Lv Z."/>
            <person name="Lu X."/>
            <person name="Zhang F."/>
            <person name="Jiang W."/>
            <person name="Ma Y."/>
            <person name="Chen M."/>
            <person name="Hao X."/>
            <person name="Li L."/>
            <person name="Tang Y."/>
            <person name="Lv G."/>
            <person name="Zhou Y."/>
            <person name="Sun X."/>
            <person name="Brodelius P.E."/>
            <person name="Rose J.K.C."/>
            <person name="Tang K."/>
        </authorList>
    </citation>
    <scope>NUCLEOTIDE SEQUENCE [LARGE SCALE GENOMIC DNA]</scope>
    <source>
        <strain evidence="6">cv. Huhao1</strain>
        <tissue evidence="5">Leaf</tissue>
    </source>
</reference>
<evidence type="ECO:0000313" key="6">
    <source>
        <dbReference type="Proteomes" id="UP000245207"/>
    </source>
</evidence>
<proteinExistence type="inferred from homology"/>
<sequence length="331" mass="38218">MSMQTSQLLTPRYLTENELTQECIDLISSLPAEKGWVATKLYKYQGFWHTSRQLQGVLSCQKHFQAQDTDILLVTTPKSGTTWLKSLLFALVNRSRFTLTLDQHPLLSNNPHMLVPFLELKLYVEDENPDLSCFTSPRLFSTHLPYISLPKSIMDSNCKTVYLCRNPKDTFISLWAFTNKLRLDEMGTNSLHDVFEKFCRGVSLYGPFWDHVLGYWEESVKNPEKVFFIKYEEMKEQPELHLRKLADFLGCSFSSKEVKENIVESIVEMCSFDNLSSLKVNKEGKLPSGEDNSAFFRNGKVGDWKNYLTPEMVDRLDKISEEKLNGSGLKF</sequence>
<dbReference type="InterPro" id="IPR000863">
    <property type="entry name" value="Sulfotransferase_dom"/>
</dbReference>
<keyword evidence="5" id="KW-0378">Hydrolase</keyword>
<evidence type="ECO:0000256" key="2">
    <source>
        <dbReference type="ARBA" id="ARBA00022679"/>
    </source>
</evidence>
<dbReference type="STRING" id="35608.A0A2U1MXW0"/>
<dbReference type="GO" id="GO:0008146">
    <property type="term" value="F:sulfotransferase activity"/>
    <property type="evidence" value="ECO:0007669"/>
    <property type="project" value="InterPro"/>
</dbReference>
<feature type="domain" description="Sulfotransferase" evidence="4">
    <location>
        <begin position="68"/>
        <end position="328"/>
    </location>
</feature>
<gene>
    <name evidence="5" type="ORF">CTI12_AA328810</name>
</gene>
<dbReference type="Gene3D" id="3.40.50.300">
    <property type="entry name" value="P-loop containing nucleotide triphosphate hydrolases"/>
    <property type="match status" value="1"/>
</dbReference>
<accession>A0A2U1MXW0</accession>